<dbReference type="Proteomes" id="UP000026961">
    <property type="component" value="Chromosome 8"/>
</dbReference>
<feature type="compositionally biased region" description="Basic and acidic residues" evidence="1">
    <location>
        <begin position="155"/>
        <end position="172"/>
    </location>
</feature>
<dbReference type="HOGENOM" id="CLU_1542470_0_0_1"/>
<proteinExistence type="predicted"/>
<name>A0A0E0ASJ1_9ORYZ</name>
<accession>A0A0E0ASJ1</accession>
<reference evidence="2" key="1">
    <citation type="submission" date="2015-04" db="UniProtKB">
        <authorList>
            <consortium name="EnsemblPlants"/>
        </authorList>
    </citation>
    <scope>IDENTIFICATION</scope>
</reference>
<protein>
    <submittedName>
        <fullName evidence="2">Uncharacterized protein</fullName>
    </submittedName>
</protein>
<evidence type="ECO:0000313" key="3">
    <source>
        <dbReference type="Proteomes" id="UP000026961"/>
    </source>
</evidence>
<sequence length="190" mass="20398">MSSTAAATSHSAPLPESSWTRFAPPPGARGLDLRRCRLVGRVARGLNLHHRRELVDSICAAAGELVDSICAAEIHLHPRCLESGGCNLSLCATVGELVDPICAAKIDLRSRRPAPGQIRSSWPRKGRGERMSTPSPLRPAPSSAPPKVERRRRGEGRGCRRGEGRGHRRGEFVAEVAEWGDAGGGGAHRR</sequence>
<reference evidence="2" key="2">
    <citation type="submission" date="2018-05" db="EMBL/GenBank/DDBJ databases">
        <title>OgluRS3 (Oryza glumaepatula Reference Sequence Version 3).</title>
        <authorList>
            <person name="Zhang J."/>
            <person name="Kudrna D."/>
            <person name="Lee S."/>
            <person name="Talag J."/>
            <person name="Welchert J."/>
            <person name="Wing R.A."/>
        </authorList>
    </citation>
    <scope>NUCLEOTIDE SEQUENCE [LARGE SCALE GENOMIC DNA]</scope>
</reference>
<dbReference type="EnsemblPlants" id="OGLUM08G07490.1">
    <property type="protein sequence ID" value="OGLUM08G07490.1"/>
    <property type="gene ID" value="OGLUM08G07490"/>
</dbReference>
<feature type="region of interest" description="Disordered" evidence="1">
    <location>
        <begin position="113"/>
        <end position="190"/>
    </location>
</feature>
<organism evidence="2">
    <name type="scientific">Oryza glumipatula</name>
    <dbReference type="NCBI Taxonomy" id="40148"/>
    <lineage>
        <taxon>Eukaryota</taxon>
        <taxon>Viridiplantae</taxon>
        <taxon>Streptophyta</taxon>
        <taxon>Embryophyta</taxon>
        <taxon>Tracheophyta</taxon>
        <taxon>Spermatophyta</taxon>
        <taxon>Magnoliopsida</taxon>
        <taxon>Liliopsida</taxon>
        <taxon>Poales</taxon>
        <taxon>Poaceae</taxon>
        <taxon>BOP clade</taxon>
        <taxon>Oryzoideae</taxon>
        <taxon>Oryzeae</taxon>
        <taxon>Oryzinae</taxon>
        <taxon>Oryza</taxon>
    </lineage>
</organism>
<feature type="region of interest" description="Disordered" evidence="1">
    <location>
        <begin position="1"/>
        <end position="23"/>
    </location>
</feature>
<evidence type="ECO:0000313" key="2">
    <source>
        <dbReference type="EnsemblPlants" id="OGLUM08G07490.1"/>
    </source>
</evidence>
<dbReference type="STRING" id="40148.A0A0E0ASJ1"/>
<dbReference type="Gramene" id="OGLUM08G07490.1">
    <property type="protein sequence ID" value="OGLUM08G07490.1"/>
    <property type="gene ID" value="OGLUM08G07490"/>
</dbReference>
<dbReference type="AlphaFoldDB" id="A0A0E0ASJ1"/>
<evidence type="ECO:0000256" key="1">
    <source>
        <dbReference type="SAM" id="MobiDB-lite"/>
    </source>
</evidence>
<keyword evidence="3" id="KW-1185">Reference proteome</keyword>
<feature type="compositionally biased region" description="Low complexity" evidence="1">
    <location>
        <begin position="1"/>
        <end position="12"/>
    </location>
</feature>
<feature type="compositionally biased region" description="Gly residues" evidence="1">
    <location>
        <begin position="181"/>
        <end position="190"/>
    </location>
</feature>